<keyword evidence="12" id="KW-1185">Reference proteome</keyword>
<evidence type="ECO:0000256" key="1">
    <source>
        <dbReference type="ARBA" id="ARBA00004123"/>
    </source>
</evidence>
<evidence type="ECO:0000256" key="5">
    <source>
        <dbReference type="ARBA" id="ARBA00022833"/>
    </source>
</evidence>
<comment type="caution">
    <text evidence="11">The sequence shown here is derived from an EMBL/GenBank/DDBJ whole genome shotgun (WGS) entry which is preliminary data.</text>
</comment>
<keyword evidence="6" id="KW-0238">DNA-binding</keyword>
<dbReference type="GO" id="GO:0000785">
    <property type="term" value="C:chromatin"/>
    <property type="evidence" value="ECO:0007669"/>
    <property type="project" value="UniProtKB-ARBA"/>
</dbReference>
<dbReference type="PROSITE" id="PS00028">
    <property type="entry name" value="ZINC_FINGER_C2H2_1"/>
    <property type="match status" value="2"/>
</dbReference>
<keyword evidence="3" id="KW-0677">Repeat</keyword>
<dbReference type="GO" id="GO:0000978">
    <property type="term" value="F:RNA polymerase II cis-regulatory region sequence-specific DNA binding"/>
    <property type="evidence" value="ECO:0007669"/>
    <property type="project" value="TreeGrafter"/>
</dbReference>
<dbReference type="GO" id="GO:0040029">
    <property type="term" value="P:epigenetic regulation of gene expression"/>
    <property type="evidence" value="ECO:0007669"/>
    <property type="project" value="UniProtKB-ARBA"/>
</dbReference>
<evidence type="ECO:0000256" key="7">
    <source>
        <dbReference type="ARBA" id="ARBA00023242"/>
    </source>
</evidence>
<dbReference type="AlphaFoldDB" id="A0A8K0C536"/>
<evidence type="ECO:0000313" key="11">
    <source>
        <dbReference type="EMBL" id="KAF2878741.1"/>
    </source>
</evidence>
<dbReference type="PROSITE" id="PS50157">
    <property type="entry name" value="ZINC_FINGER_C2H2_2"/>
    <property type="match status" value="4"/>
</dbReference>
<feature type="domain" description="C2H2-type" evidence="10">
    <location>
        <begin position="584"/>
        <end position="611"/>
    </location>
</feature>
<dbReference type="PANTHER" id="PTHR24388:SF54">
    <property type="entry name" value="PROTEIN ESCARGOT"/>
    <property type="match status" value="1"/>
</dbReference>
<protein>
    <recommendedName>
        <fullName evidence="10">C2H2-type domain-containing protein</fullName>
    </recommendedName>
</protein>
<sequence>MMDSELNLEFCATCLKIGSEDDKFVNLKFTPPEEISFSDKLQFCVPEMVLEDTEDCLLCKPCLAALETSYTFKCMCLKTASKLKEFRNAQSKHSDVENTDVNEEFIQNNNIMEQTSGNGNLNEELIQTVDDMLSDSGISTICMPQSKSVTATITVNRSNSECSSNVFSNQNNTDISIYESNSLEQLDSENYSGDYSDYDLNLSPLSEQSKEDDSQIEIVKNELGCLLTESLAHIPDSIPSINQTVEMNSTQDSRIQKSKKSIVSKSLKAVAKTNSFKIKAIKNFVSLKRKTNFNCPKQNLSIFRNADADVEIIEAACKKIPELHNCSPKSLQCEVILEKLVLSQFSVRSDKFKGHVRNCRDPLFYCIICHVDIQRKHRFVSHFLRHLSMKPFKCDKCPAQFHNRDQLIKHHRASHKVWEDLRNDLTIRHMNEIADKLVEDFLKTKGYTFENLVKKPYETKKLKLHIENKNKLKVSKDNKLKVSKIDTKPRKVISKKKRGINLLNDKVHSCKLCGFHSYYKHNYDAHMLRHSGIQPFQCSKCSKRFFEKWHIKRHKLEGQCKVDDTQIPAEIKEHTQTLAEIKGLTCAVCQQKSTNETEHLKHEQSHTNIQPNNLTQLKLSSSVSIVKLKKKRKKYYCEVCNLEYASKDHKYVHTGEKPYKCEICEKSFGAYTTLRKHYFIHTRKKEKRNSKKKKKQEVEVTLEEFSCKEELTVETDLHVPLISTENFP</sequence>
<dbReference type="GO" id="GO:0008270">
    <property type="term" value="F:zinc ion binding"/>
    <property type="evidence" value="ECO:0007669"/>
    <property type="project" value="UniProtKB-KW"/>
</dbReference>
<dbReference type="SMART" id="SM00355">
    <property type="entry name" value="ZnF_C2H2"/>
    <property type="match status" value="7"/>
</dbReference>
<dbReference type="InterPro" id="IPR050527">
    <property type="entry name" value="Snail/Krueppel_Znf"/>
</dbReference>
<dbReference type="GO" id="GO:0003682">
    <property type="term" value="F:chromatin binding"/>
    <property type="evidence" value="ECO:0007669"/>
    <property type="project" value="UniProtKB-ARBA"/>
</dbReference>
<dbReference type="PANTHER" id="PTHR24388">
    <property type="entry name" value="ZINC FINGER PROTEIN"/>
    <property type="match status" value="1"/>
</dbReference>
<dbReference type="InterPro" id="IPR012934">
    <property type="entry name" value="Znf_AD"/>
</dbReference>
<comment type="similarity">
    <text evidence="8">Belongs to the snail C2H2-type zinc-finger protein family.</text>
</comment>
<name>A0A8K0C536_IGNLU</name>
<dbReference type="Proteomes" id="UP000801492">
    <property type="component" value="Unassembled WGS sequence"/>
</dbReference>
<evidence type="ECO:0000256" key="2">
    <source>
        <dbReference type="ARBA" id="ARBA00022723"/>
    </source>
</evidence>
<gene>
    <name evidence="11" type="ORF">ILUMI_27435</name>
</gene>
<keyword evidence="7" id="KW-0539">Nucleus</keyword>
<dbReference type="Gene3D" id="3.30.160.60">
    <property type="entry name" value="Classic Zinc Finger"/>
    <property type="match status" value="3"/>
</dbReference>
<keyword evidence="5" id="KW-0862">Zinc</keyword>
<keyword evidence="2" id="KW-0479">Metal-binding</keyword>
<evidence type="ECO:0000313" key="12">
    <source>
        <dbReference type="Proteomes" id="UP000801492"/>
    </source>
</evidence>
<evidence type="ECO:0000256" key="3">
    <source>
        <dbReference type="ARBA" id="ARBA00022737"/>
    </source>
</evidence>
<evidence type="ECO:0000256" key="6">
    <source>
        <dbReference type="ARBA" id="ARBA00023125"/>
    </source>
</evidence>
<evidence type="ECO:0000256" key="4">
    <source>
        <dbReference type="ARBA" id="ARBA00022771"/>
    </source>
</evidence>
<keyword evidence="4 9" id="KW-0863">Zinc-finger</keyword>
<evidence type="ECO:0000256" key="8">
    <source>
        <dbReference type="ARBA" id="ARBA00037948"/>
    </source>
</evidence>
<dbReference type="GO" id="GO:0000981">
    <property type="term" value="F:DNA-binding transcription factor activity, RNA polymerase II-specific"/>
    <property type="evidence" value="ECO:0007669"/>
    <property type="project" value="TreeGrafter"/>
</dbReference>
<dbReference type="FunFam" id="3.30.160.60:FF:000690">
    <property type="entry name" value="Zinc finger protein 354C"/>
    <property type="match status" value="1"/>
</dbReference>
<dbReference type="EMBL" id="VTPC01091297">
    <property type="protein sequence ID" value="KAF2878741.1"/>
    <property type="molecule type" value="Genomic_DNA"/>
</dbReference>
<accession>A0A8K0C536</accession>
<dbReference type="GO" id="GO:0005634">
    <property type="term" value="C:nucleus"/>
    <property type="evidence" value="ECO:0007669"/>
    <property type="project" value="UniProtKB-SubCell"/>
</dbReference>
<comment type="subcellular location">
    <subcellularLocation>
        <location evidence="1">Nucleus</location>
    </subcellularLocation>
</comment>
<feature type="domain" description="C2H2-type" evidence="10">
    <location>
        <begin position="508"/>
        <end position="535"/>
    </location>
</feature>
<evidence type="ECO:0000259" key="10">
    <source>
        <dbReference type="PROSITE" id="PS50157"/>
    </source>
</evidence>
<proteinExistence type="inferred from homology"/>
<feature type="domain" description="C2H2-type" evidence="10">
    <location>
        <begin position="392"/>
        <end position="415"/>
    </location>
</feature>
<dbReference type="InterPro" id="IPR013087">
    <property type="entry name" value="Znf_C2H2_type"/>
</dbReference>
<reference evidence="11" key="1">
    <citation type="submission" date="2019-08" db="EMBL/GenBank/DDBJ databases">
        <title>The genome of the North American firefly Photinus pyralis.</title>
        <authorList>
            <consortium name="Photinus pyralis genome working group"/>
            <person name="Fallon T.R."/>
            <person name="Sander Lower S.E."/>
            <person name="Weng J.-K."/>
        </authorList>
    </citation>
    <scope>NUCLEOTIDE SEQUENCE</scope>
    <source>
        <strain evidence="11">TRF0915ILg1</strain>
        <tissue evidence="11">Whole body</tissue>
    </source>
</reference>
<dbReference type="SUPFAM" id="SSF57667">
    <property type="entry name" value="beta-beta-alpha zinc fingers"/>
    <property type="match status" value="3"/>
</dbReference>
<feature type="domain" description="C2H2-type" evidence="10">
    <location>
        <begin position="659"/>
        <end position="686"/>
    </location>
</feature>
<dbReference type="SMART" id="SM00868">
    <property type="entry name" value="zf-AD"/>
    <property type="match status" value="1"/>
</dbReference>
<evidence type="ECO:0000256" key="9">
    <source>
        <dbReference type="PROSITE-ProRule" id="PRU00042"/>
    </source>
</evidence>
<organism evidence="11 12">
    <name type="scientific">Ignelater luminosus</name>
    <name type="common">Cucubano</name>
    <name type="synonym">Pyrophorus luminosus</name>
    <dbReference type="NCBI Taxonomy" id="2038154"/>
    <lineage>
        <taxon>Eukaryota</taxon>
        <taxon>Metazoa</taxon>
        <taxon>Ecdysozoa</taxon>
        <taxon>Arthropoda</taxon>
        <taxon>Hexapoda</taxon>
        <taxon>Insecta</taxon>
        <taxon>Pterygota</taxon>
        <taxon>Neoptera</taxon>
        <taxon>Endopterygota</taxon>
        <taxon>Coleoptera</taxon>
        <taxon>Polyphaga</taxon>
        <taxon>Elateriformia</taxon>
        <taxon>Elateroidea</taxon>
        <taxon>Elateridae</taxon>
        <taxon>Agrypninae</taxon>
        <taxon>Pyrophorini</taxon>
        <taxon>Ignelater</taxon>
    </lineage>
</organism>
<dbReference type="InterPro" id="IPR036236">
    <property type="entry name" value="Znf_C2H2_sf"/>
</dbReference>
<dbReference type="OrthoDB" id="6784431at2759"/>